<evidence type="ECO:0000256" key="6">
    <source>
        <dbReference type="ARBA" id="ARBA00022989"/>
    </source>
</evidence>
<dbReference type="Gene3D" id="3.40.190.10">
    <property type="entry name" value="Periplasmic binding protein-like II"/>
    <property type="match status" value="1"/>
</dbReference>
<accession>A0AAW0TPH2</accession>
<proteinExistence type="inferred from homology"/>
<evidence type="ECO:0000256" key="11">
    <source>
        <dbReference type="ARBA" id="ARBA00023286"/>
    </source>
</evidence>
<dbReference type="SMART" id="SM00918">
    <property type="entry name" value="Lig_chan-Glu_bd"/>
    <property type="match status" value="1"/>
</dbReference>
<evidence type="ECO:0000256" key="1">
    <source>
        <dbReference type="ARBA" id="ARBA00004651"/>
    </source>
</evidence>
<keyword evidence="12" id="KW-0407">Ion channel</keyword>
<protein>
    <recommendedName>
        <fullName evidence="15">Ionotropic glutamate receptor L-glutamate and glycine-binding domain-containing protein</fullName>
    </recommendedName>
</protein>
<dbReference type="Pfam" id="PF00060">
    <property type="entry name" value="Lig_chan"/>
    <property type="match status" value="1"/>
</dbReference>
<keyword evidence="17" id="KW-1185">Reference proteome</keyword>
<comment type="caution">
    <text evidence="16">The sequence shown here is derived from an EMBL/GenBank/DDBJ whole genome shotgun (WGS) entry which is preliminary data.</text>
</comment>
<keyword evidence="8 14" id="KW-0472">Membrane</keyword>
<evidence type="ECO:0000256" key="2">
    <source>
        <dbReference type="ARBA" id="ARBA00008685"/>
    </source>
</evidence>
<dbReference type="SUPFAM" id="SSF53850">
    <property type="entry name" value="Periplasmic binding protein-like II"/>
    <property type="match status" value="1"/>
</dbReference>
<feature type="region of interest" description="Disordered" evidence="13">
    <location>
        <begin position="1"/>
        <end position="37"/>
    </location>
</feature>
<dbReference type="GO" id="GO:0015276">
    <property type="term" value="F:ligand-gated monoatomic ion channel activity"/>
    <property type="evidence" value="ECO:0007669"/>
    <property type="project" value="InterPro"/>
</dbReference>
<keyword evidence="7" id="KW-0406">Ion transport</keyword>
<evidence type="ECO:0000256" key="3">
    <source>
        <dbReference type="ARBA" id="ARBA00022448"/>
    </source>
</evidence>
<keyword evidence="9" id="KW-0675">Receptor</keyword>
<dbReference type="PANTHER" id="PTHR42643:SF24">
    <property type="entry name" value="IONOTROPIC RECEPTOR 60A"/>
    <property type="match status" value="1"/>
</dbReference>
<evidence type="ECO:0000313" key="17">
    <source>
        <dbReference type="Proteomes" id="UP001487740"/>
    </source>
</evidence>
<dbReference type="GO" id="GO:0050906">
    <property type="term" value="P:detection of stimulus involved in sensory perception"/>
    <property type="evidence" value="ECO:0007669"/>
    <property type="project" value="UniProtKB-ARBA"/>
</dbReference>
<evidence type="ECO:0000256" key="12">
    <source>
        <dbReference type="ARBA" id="ARBA00023303"/>
    </source>
</evidence>
<dbReference type="PANTHER" id="PTHR42643">
    <property type="entry name" value="IONOTROPIC RECEPTOR 20A-RELATED"/>
    <property type="match status" value="1"/>
</dbReference>
<evidence type="ECO:0000256" key="9">
    <source>
        <dbReference type="ARBA" id="ARBA00023170"/>
    </source>
</evidence>
<evidence type="ECO:0000256" key="7">
    <source>
        <dbReference type="ARBA" id="ARBA00023065"/>
    </source>
</evidence>
<comment type="similarity">
    <text evidence="2">Belongs to the glutamate-gated ion channel (TC 1.A.10.1) family.</text>
</comment>
<keyword evidence="11" id="KW-1071">Ligand-gated ion channel</keyword>
<keyword evidence="10" id="KW-0325">Glycoprotein</keyword>
<evidence type="ECO:0000256" key="10">
    <source>
        <dbReference type="ARBA" id="ARBA00023180"/>
    </source>
</evidence>
<feature type="domain" description="Ionotropic glutamate receptor L-glutamate and glycine-binding" evidence="15">
    <location>
        <begin position="22"/>
        <end position="81"/>
    </location>
</feature>
<evidence type="ECO:0000313" key="16">
    <source>
        <dbReference type="EMBL" id="KAK8389186.1"/>
    </source>
</evidence>
<evidence type="ECO:0000256" key="5">
    <source>
        <dbReference type="ARBA" id="ARBA00022692"/>
    </source>
</evidence>
<sequence length="277" mass="31510">MEDDGSEGAQSEGAGVGGRDRHEVEAKTKPEGEGDGVEVEMLNTLAANLNFTFDLTTKPPDEKWGYFENGSWTGMLGMVYNGDKNFTVNYFGYTNKRIEDFDASVSYWMEGFGLALLKPQPFPKWRSVYYPFTPVDLAQDKPVLGSLGHVWLYVLRPVLSHALPRLPMRHSQRVFIAAWWLACLILTTAYTANLIAFLTIPLYPKQLQTVEQLAKSNYRSTVWPSYVTEPWPKMDLVDVSPDFCSLKNRRWRRSRCSGQVFTTTTMSSRYVDVLVAF</sequence>
<evidence type="ECO:0000256" key="13">
    <source>
        <dbReference type="SAM" id="MobiDB-lite"/>
    </source>
</evidence>
<dbReference type="GO" id="GO:0005886">
    <property type="term" value="C:plasma membrane"/>
    <property type="evidence" value="ECO:0007669"/>
    <property type="project" value="UniProtKB-SubCell"/>
</dbReference>
<gene>
    <name evidence="16" type="ORF">O3P69_020868</name>
</gene>
<evidence type="ECO:0000256" key="14">
    <source>
        <dbReference type="SAM" id="Phobius"/>
    </source>
</evidence>
<dbReference type="Pfam" id="PF10613">
    <property type="entry name" value="Lig_chan-Glu_bd"/>
    <property type="match status" value="1"/>
</dbReference>
<feature type="compositionally biased region" description="Basic and acidic residues" evidence="13">
    <location>
        <begin position="18"/>
        <end position="32"/>
    </location>
</feature>
<evidence type="ECO:0000256" key="8">
    <source>
        <dbReference type="ARBA" id="ARBA00023136"/>
    </source>
</evidence>
<dbReference type="Gene3D" id="1.10.287.70">
    <property type="match status" value="1"/>
</dbReference>
<keyword evidence="3" id="KW-0813">Transport</keyword>
<dbReference type="InterPro" id="IPR052192">
    <property type="entry name" value="Insect_Ionotropic_Sensory_Rcpt"/>
</dbReference>
<feature type="transmembrane region" description="Helical" evidence="14">
    <location>
        <begin position="174"/>
        <end position="203"/>
    </location>
</feature>
<keyword evidence="5 14" id="KW-0812">Transmembrane</keyword>
<dbReference type="Proteomes" id="UP001487740">
    <property type="component" value="Unassembled WGS sequence"/>
</dbReference>
<comment type="subcellular location">
    <subcellularLocation>
        <location evidence="1">Cell membrane</location>
        <topology evidence="1">Multi-pass membrane protein</topology>
    </subcellularLocation>
</comment>
<reference evidence="16 17" key="1">
    <citation type="submission" date="2023-03" db="EMBL/GenBank/DDBJ databases">
        <title>High-quality genome of Scylla paramamosain provides insights in environmental adaptation.</title>
        <authorList>
            <person name="Zhang L."/>
        </authorList>
    </citation>
    <scope>NUCLEOTIDE SEQUENCE [LARGE SCALE GENOMIC DNA]</scope>
    <source>
        <strain evidence="16">LZ_2023a</strain>
        <tissue evidence="16">Muscle</tissue>
    </source>
</reference>
<dbReference type="AlphaFoldDB" id="A0AAW0TPH2"/>
<organism evidence="16 17">
    <name type="scientific">Scylla paramamosain</name>
    <name type="common">Mud crab</name>
    <dbReference type="NCBI Taxonomy" id="85552"/>
    <lineage>
        <taxon>Eukaryota</taxon>
        <taxon>Metazoa</taxon>
        <taxon>Ecdysozoa</taxon>
        <taxon>Arthropoda</taxon>
        <taxon>Crustacea</taxon>
        <taxon>Multicrustacea</taxon>
        <taxon>Malacostraca</taxon>
        <taxon>Eumalacostraca</taxon>
        <taxon>Eucarida</taxon>
        <taxon>Decapoda</taxon>
        <taxon>Pleocyemata</taxon>
        <taxon>Brachyura</taxon>
        <taxon>Eubrachyura</taxon>
        <taxon>Portunoidea</taxon>
        <taxon>Portunidae</taxon>
        <taxon>Portuninae</taxon>
        <taxon>Scylla</taxon>
    </lineage>
</organism>
<evidence type="ECO:0000256" key="4">
    <source>
        <dbReference type="ARBA" id="ARBA00022475"/>
    </source>
</evidence>
<dbReference type="InterPro" id="IPR001320">
    <property type="entry name" value="Iontro_rcpt_C"/>
</dbReference>
<dbReference type="InterPro" id="IPR019594">
    <property type="entry name" value="Glu/Gly-bd"/>
</dbReference>
<dbReference type="EMBL" id="JARAKH010000028">
    <property type="protein sequence ID" value="KAK8389186.1"/>
    <property type="molecule type" value="Genomic_DNA"/>
</dbReference>
<keyword evidence="4" id="KW-1003">Cell membrane</keyword>
<name>A0AAW0TPH2_SCYPA</name>
<keyword evidence="6 14" id="KW-1133">Transmembrane helix</keyword>
<evidence type="ECO:0000259" key="15">
    <source>
        <dbReference type="SMART" id="SM00918"/>
    </source>
</evidence>